<dbReference type="AlphaFoldDB" id="A0A1H1LY91"/>
<feature type="transmembrane region" description="Helical" evidence="1">
    <location>
        <begin position="6"/>
        <end position="25"/>
    </location>
</feature>
<evidence type="ECO:0000313" key="3">
    <source>
        <dbReference type="Proteomes" id="UP000182237"/>
    </source>
</evidence>
<feature type="transmembrane region" description="Helical" evidence="1">
    <location>
        <begin position="37"/>
        <end position="59"/>
    </location>
</feature>
<keyword evidence="3" id="KW-1185">Reference proteome</keyword>
<proteinExistence type="predicted"/>
<name>A0A1H1LY91_9CORY</name>
<keyword evidence="1" id="KW-0472">Membrane</keyword>
<protein>
    <submittedName>
        <fullName evidence="2">Uncharacterized protein</fullName>
    </submittedName>
</protein>
<accession>A0A1H1LY91</accession>
<reference evidence="2 3" key="1">
    <citation type="submission" date="2016-10" db="EMBL/GenBank/DDBJ databases">
        <authorList>
            <person name="de Groot N.N."/>
        </authorList>
    </citation>
    <scope>NUCLEOTIDE SEQUENCE [LARGE SCALE GENOMIC DNA]</scope>
    <source>
        <strain evidence="2 3">DSM 45434</strain>
    </source>
</reference>
<organism evidence="2 3">
    <name type="scientific">Corynebacterium timonense</name>
    <dbReference type="NCBI Taxonomy" id="441500"/>
    <lineage>
        <taxon>Bacteria</taxon>
        <taxon>Bacillati</taxon>
        <taxon>Actinomycetota</taxon>
        <taxon>Actinomycetes</taxon>
        <taxon>Mycobacteriales</taxon>
        <taxon>Corynebacteriaceae</taxon>
        <taxon>Corynebacterium</taxon>
    </lineage>
</organism>
<dbReference type="EMBL" id="LT629765">
    <property type="protein sequence ID" value="SDR79564.1"/>
    <property type="molecule type" value="Genomic_DNA"/>
</dbReference>
<keyword evidence="1" id="KW-0812">Transmembrane</keyword>
<dbReference type="Proteomes" id="UP000182237">
    <property type="component" value="Chromosome I"/>
</dbReference>
<sequence length="60" mass="6156">MTSQIVLMLMTPSAIVFIGGGFLWNSAKLLQGSPRQLTHAAAVAMLVVGAIGFAVATLLA</sequence>
<evidence type="ECO:0000256" key="1">
    <source>
        <dbReference type="SAM" id="Phobius"/>
    </source>
</evidence>
<gene>
    <name evidence="2" type="ORF">SAMN04488539_0378</name>
</gene>
<dbReference type="STRING" id="1203190.GCA_000312345_00394"/>
<keyword evidence="1" id="KW-1133">Transmembrane helix</keyword>
<evidence type="ECO:0000313" key="2">
    <source>
        <dbReference type="EMBL" id="SDR79564.1"/>
    </source>
</evidence>